<dbReference type="RefSeq" id="WP_322443348.1">
    <property type="nucleotide sequence ID" value="NZ_JAXOTQ010000054.1"/>
</dbReference>
<evidence type="ECO:0000256" key="1">
    <source>
        <dbReference type="SAM" id="MobiDB-lite"/>
    </source>
</evidence>
<accession>A0ABU5JMJ7</accession>
<feature type="compositionally biased region" description="Basic residues" evidence="1">
    <location>
        <begin position="221"/>
        <end position="244"/>
    </location>
</feature>
<gene>
    <name evidence="3" type="ORF">U2F25_30835</name>
</gene>
<dbReference type="EMBL" id="JAXOTQ010000054">
    <property type="protein sequence ID" value="MDZ5493806.1"/>
    <property type="molecule type" value="Genomic_DNA"/>
</dbReference>
<dbReference type="InterPro" id="IPR051534">
    <property type="entry name" value="CBASS_pafABC_assoc_protein"/>
</dbReference>
<protein>
    <submittedName>
        <fullName evidence="3">WYL domain-containing protein</fullName>
    </submittedName>
</protein>
<dbReference type="PANTHER" id="PTHR34580">
    <property type="match status" value="1"/>
</dbReference>
<feature type="domain" description="WYL" evidence="2">
    <location>
        <begin position="43"/>
        <end position="81"/>
    </location>
</feature>
<dbReference type="PANTHER" id="PTHR34580:SF3">
    <property type="entry name" value="PROTEIN PAFB"/>
    <property type="match status" value="1"/>
</dbReference>
<dbReference type="Proteomes" id="UP001290101">
    <property type="component" value="Unassembled WGS sequence"/>
</dbReference>
<keyword evidence="4" id="KW-1185">Reference proteome</keyword>
<name>A0ABU5JMJ7_9ACTN</name>
<proteinExistence type="predicted"/>
<evidence type="ECO:0000259" key="2">
    <source>
        <dbReference type="Pfam" id="PF13280"/>
    </source>
</evidence>
<evidence type="ECO:0000313" key="4">
    <source>
        <dbReference type="Proteomes" id="UP001290101"/>
    </source>
</evidence>
<organism evidence="3 4">
    <name type="scientific">Micromonospora sicca</name>
    <dbReference type="NCBI Taxonomy" id="2202420"/>
    <lineage>
        <taxon>Bacteria</taxon>
        <taxon>Bacillati</taxon>
        <taxon>Actinomycetota</taxon>
        <taxon>Actinomycetes</taxon>
        <taxon>Micromonosporales</taxon>
        <taxon>Micromonosporaceae</taxon>
        <taxon>Micromonospora</taxon>
    </lineage>
</organism>
<comment type="caution">
    <text evidence="3">The sequence shown here is derived from an EMBL/GenBank/DDBJ whole genome shotgun (WGS) entry which is preliminary data.</text>
</comment>
<sequence>MALWLTTCTCTLLTPQTSGDSPIRRSPPIWTSATTVRAWPASAGRRDVEPYRLVNWGRRWYLVAFDPERDDWRTFRVDRITPRTPNGPRFARRELPEDVVDRVRRGVSAAAWRHRARILVHAPAEVVAEQINPAVGTVEPVDQRSCLLHTGADRLETIGLARPPRHRLHRPAPTGTGRPAAYPRHPLPPRGGLTALPRRSCSQGPPVARKAGFARAESARSRRAVRVRPGRSGVRRRRGGRGGG</sequence>
<dbReference type="PROSITE" id="PS52050">
    <property type="entry name" value="WYL"/>
    <property type="match status" value="1"/>
</dbReference>
<dbReference type="Pfam" id="PF13280">
    <property type="entry name" value="WYL"/>
    <property type="match status" value="1"/>
</dbReference>
<evidence type="ECO:0000313" key="3">
    <source>
        <dbReference type="EMBL" id="MDZ5493806.1"/>
    </source>
</evidence>
<feature type="region of interest" description="Disordered" evidence="1">
    <location>
        <begin position="165"/>
        <end position="244"/>
    </location>
</feature>
<dbReference type="InterPro" id="IPR026881">
    <property type="entry name" value="WYL_dom"/>
</dbReference>
<reference evidence="3 4" key="1">
    <citation type="submission" date="2023-12" db="EMBL/GenBank/DDBJ databases">
        <title>Micromonospora sp. nov., isolated from Atacama Desert.</title>
        <authorList>
            <person name="Carro L."/>
            <person name="Golinska P."/>
            <person name="Klenk H.-P."/>
            <person name="Goodfellow M."/>
        </authorList>
    </citation>
    <scope>NUCLEOTIDE SEQUENCE [LARGE SCALE GENOMIC DNA]</scope>
    <source>
        <strain evidence="3 4">4G53</strain>
    </source>
</reference>